<dbReference type="PROSITE" id="PS51257">
    <property type="entry name" value="PROKAR_LIPOPROTEIN"/>
    <property type="match status" value="1"/>
</dbReference>
<dbReference type="SUPFAM" id="SSF50685">
    <property type="entry name" value="Barwin-like endoglucanases"/>
    <property type="match status" value="1"/>
</dbReference>
<evidence type="ECO:0000313" key="7">
    <source>
        <dbReference type="EMBL" id="SJL82193.1"/>
    </source>
</evidence>
<accession>A0A1R4AZW5</accession>
<comment type="catalytic activity">
    <reaction evidence="1">
        <text>Exolytic cleavage of the (1-&gt;4)-beta-glycosidic linkage between N-acetylmuramic acid (MurNAc) and N-acetylglucosamine (GlcNAc) residues in peptidoglycan, from either the reducing or the non-reducing ends of the peptidoglycan chains, with concomitant formation of a 1,6-anhydrobond in the MurNAc residue.</text>
        <dbReference type="EC" id="4.2.2.n1"/>
    </reaction>
</comment>
<organism evidence="7 8">
    <name type="scientific">Vibrio palustris</name>
    <dbReference type="NCBI Taxonomy" id="1918946"/>
    <lineage>
        <taxon>Bacteria</taxon>
        <taxon>Pseudomonadati</taxon>
        <taxon>Pseudomonadota</taxon>
        <taxon>Gammaproteobacteria</taxon>
        <taxon>Vibrionales</taxon>
        <taxon>Vibrionaceae</taxon>
        <taxon>Vibrio</taxon>
    </lineage>
</organism>
<protein>
    <recommendedName>
        <fullName evidence="2">peptidoglycan lytic exotransglycosylase</fullName>
        <ecNumber evidence="2">4.2.2.n1</ecNumber>
    </recommendedName>
    <alternativeName>
        <fullName evidence="5">Murein hydrolase A</fullName>
    </alternativeName>
</protein>
<keyword evidence="4" id="KW-0961">Cell wall biogenesis/degradation</keyword>
<dbReference type="InterPro" id="IPR036908">
    <property type="entry name" value="RlpA-like_sf"/>
</dbReference>
<dbReference type="RefSeq" id="WP_077311276.1">
    <property type="nucleotide sequence ID" value="NZ_AP024887.1"/>
</dbReference>
<sequence>MIRRLFPLVCVLMLFGCAPTERGQQYQDPEFANKLNKVEQVESNSPRDYSAFLKQSDEVVHNSPSMAKIYQPLYSQLSEWAMESGDPKDLQQFGIQTAQLGGADQRGNVMFTGYFSPVIELRHTPDDEYKYPVYGKPNCTAECPTRAQIYDGALEGEGLELGYAKSLIDPFIMEVQGSGFVHFGDDDSVEYFAYAGKNNKAYVSIGKVLIEQGEVSRKDMSLKAIKEWVETHPAEQVKALLEQNPSYVFFEPRAAAPVTGSAGIPLLPMASVAADRSILPMGTPILAEVPLLNADGTYTGTHQLRLLIVLDTGGAVKDNHLDLYHGMGPRAGTEAGHYKHFGRVWKLGLKASTTQAPWAIPPEKLE</sequence>
<dbReference type="EMBL" id="FUFT01000001">
    <property type="protein sequence ID" value="SJL82193.1"/>
    <property type="molecule type" value="Genomic_DNA"/>
</dbReference>
<dbReference type="NCBIfam" id="NF008366">
    <property type="entry name" value="PRK11162.1"/>
    <property type="match status" value="1"/>
</dbReference>
<dbReference type="SMART" id="SM00925">
    <property type="entry name" value="MltA"/>
    <property type="match status" value="1"/>
</dbReference>
<feature type="domain" description="Lytic transglycosylase MltA" evidence="6">
    <location>
        <begin position="118"/>
        <end position="251"/>
    </location>
</feature>
<dbReference type="InterPro" id="IPR010611">
    <property type="entry name" value="3D_dom"/>
</dbReference>
<dbReference type="PANTHER" id="PTHR30124:SF0">
    <property type="entry name" value="MEMBRANE-BOUND LYTIC MUREIN TRANSGLYCOSYLASE A"/>
    <property type="match status" value="1"/>
</dbReference>
<evidence type="ECO:0000256" key="3">
    <source>
        <dbReference type="ARBA" id="ARBA00023239"/>
    </source>
</evidence>
<name>A0A1R4AZW5_9VIBR</name>
<dbReference type="OrthoDB" id="9783686at2"/>
<dbReference type="EC" id="4.2.2.n1" evidence="2"/>
<keyword evidence="3 7" id="KW-0456">Lyase</keyword>
<dbReference type="Pfam" id="PF03562">
    <property type="entry name" value="MltA"/>
    <property type="match status" value="1"/>
</dbReference>
<dbReference type="GO" id="GO:0019867">
    <property type="term" value="C:outer membrane"/>
    <property type="evidence" value="ECO:0007669"/>
    <property type="project" value="InterPro"/>
</dbReference>
<evidence type="ECO:0000259" key="6">
    <source>
        <dbReference type="SMART" id="SM00925"/>
    </source>
</evidence>
<gene>
    <name evidence="7" type="primary">mltA</name>
    <name evidence="7" type="ORF">VPAL9027_00104</name>
</gene>
<dbReference type="GO" id="GO:0009253">
    <property type="term" value="P:peptidoglycan catabolic process"/>
    <property type="evidence" value="ECO:0007669"/>
    <property type="project" value="TreeGrafter"/>
</dbReference>
<dbReference type="GO" id="GO:0071555">
    <property type="term" value="P:cell wall organization"/>
    <property type="evidence" value="ECO:0007669"/>
    <property type="project" value="UniProtKB-KW"/>
</dbReference>
<dbReference type="GO" id="GO:0004553">
    <property type="term" value="F:hydrolase activity, hydrolyzing O-glycosyl compounds"/>
    <property type="evidence" value="ECO:0007669"/>
    <property type="project" value="InterPro"/>
</dbReference>
<dbReference type="GO" id="GO:0009254">
    <property type="term" value="P:peptidoglycan turnover"/>
    <property type="evidence" value="ECO:0007669"/>
    <property type="project" value="InterPro"/>
</dbReference>
<keyword evidence="8" id="KW-1185">Reference proteome</keyword>
<evidence type="ECO:0000256" key="2">
    <source>
        <dbReference type="ARBA" id="ARBA00012587"/>
    </source>
</evidence>
<dbReference type="CDD" id="cd14668">
    <property type="entry name" value="mlta_B"/>
    <property type="match status" value="1"/>
</dbReference>
<dbReference type="PANTHER" id="PTHR30124">
    <property type="entry name" value="MEMBRANE-BOUND LYTIC MUREIN TRANSGLYCOSYLASE A"/>
    <property type="match status" value="1"/>
</dbReference>
<dbReference type="InterPro" id="IPR026044">
    <property type="entry name" value="MltA"/>
</dbReference>
<evidence type="ECO:0000313" key="8">
    <source>
        <dbReference type="Proteomes" id="UP000189475"/>
    </source>
</evidence>
<dbReference type="CDD" id="cd22785">
    <property type="entry name" value="DPBB_MltA-like"/>
    <property type="match status" value="1"/>
</dbReference>
<dbReference type="Proteomes" id="UP000189475">
    <property type="component" value="Unassembled WGS sequence"/>
</dbReference>
<dbReference type="AlphaFoldDB" id="A0A1R4AZW5"/>
<dbReference type="STRING" id="1918946.VPAL9027_00104"/>
<dbReference type="Pfam" id="PF06725">
    <property type="entry name" value="3D"/>
    <property type="match status" value="1"/>
</dbReference>
<evidence type="ECO:0000256" key="4">
    <source>
        <dbReference type="ARBA" id="ARBA00023316"/>
    </source>
</evidence>
<dbReference type="InterPro" id="IPR005300">
    <property type="entry name" value="MltA_B"/>
</dbReference>
<evidence type="ECO:0000256" key="5">
    <source>
        <dbReference type="ARBA" id="ARBA00030918"/>
    </source>
</evidence>
<dbReference type="Gene3D" id="2.40.40.10">
    <property type="entry name" value="RlpA-like domain"/>
    <property type="match status" value="1"/>
</dbReference>
<dbReference type="GO" id="GO:0008933">
    <property type="term" value="F:peptidoglycan lytic transglycosylase activity"/>
    <property type="evidence" value="ECO:0007669"/>
    <property type="project" value="TreeGrafter"/>
</dbReference>
<proteinExistence type="predicted"/>
<dbReference type="Gene3D" id="2.40.240.50">
    <property type="entry name" value="Barwin-like endoglucanases"/>
    <property type="match status" value="1"/>
</dbReference>
<evidence type="ECO:0000256" key="1">
    <source>
        <dbReference type="ARBA" id="ARBA00001420"/>
    </source>
</evidence>
<reference evidence="7 8" key="1">
    <citation type="submission" date="2017-02" db="EMBL/GenBank/DDBJ databases">
        <authorList>
            <person name="Peterson S.W."/>
        </authorList>
    </citation>
    <scope>NUCLEOTIDE SEQUENCE [LARGE SCALE GENOMIC DNA]</scope>
    <source>
        <strain evidence="7 8">CECT 9027</strain>
    </source>
</reference>